<keyword evidence="1" id="KW-1133">Transmembrane helix</keyword>
<gene>
    <name evidence="2" type="ORF">PEPNEM18_01589</name>
</gene>
<evidence type="ECO:0000313" key="3">
    <source>
        <dbReference type="Proteomes" id="UP000586454"/>
    </source>
</evidence>
<sequence length="173" mass="20110">MGLFCNSRIGCFGNLGVFYGKRSFLLSYNSSKFVAVFIRSVFPFALFEGRIFSNFNFKGNFFLNNFSSAALSTDSYNSVLTCFFCFTCFKLSGFLVVSCCNGYLAIYTRRYFFSFPGLKVFVVDIFCIKRFFYYFCRRFSTDFNNFISSGYFVRLACSRITIRLAIFYVLRVV</sequence>
<proteinExistence type="predicted"/>
<evidence type="ECO:0000313" key="2">
    <source>
        <dbReference type="EMBL" id="CAC9935722.1"/>
    </source>
</evidence>
<evidence type="ECO:0000256" key="1">
    <source>
        <dbReference type="SAM" id="Phobius"/>
    </source>
</evidence>
<keyword evidence="3" id="KW-1185">Reference proteome</keyword>
<comment type="caution">
    <text evidence="2">The sequence shown here is derived from an EMBL/GenBank/DDBJ whole genome shotgun (WGS) entry which is preliminary data.</text>
</comment>
<feature type="transmembrane region" description="Helical" evidence="1">
    <location>
        <begin position="33"/>
        <end position="55"/>
    </location>
</feature>
<name>A0A6V6Y729_9FIRM</name>
<protein>
    <submittedName>
        <fullName evidence="2">Uncharacterized protein</fullName>
    </submittedName>
</protein>
<accession>A0A6V6Y729</accession>
<organism evidence="2 3">
    <name type="scientific">Aedoeadaptatus nemausensis</name>
    <dbReference type="NCBI Taxonomy" id="2582829"/>
    <lineage>
        <taxon>Bacteria</taxon>
        <taxon>Bacillati</taxon>
        <taxon>Bacillota</taxon>
        <taxon>Tissierellia</taxon>
        <taxon>Tissierellales</taxon>
        <taxon>Peptoniphilaceae</taxon>
        <taxon>Aedoeadaptatus</taxon>
    </lineage>
</organism>
<keyword evidence="1" id="KW-0472">Membrane</keyword>
<feature type="transmembrane region" description="Helical" evidence="1">
    <location>
        <begin position="75"/>
        <end position="99"/>
    </location>
</feature>
<dbReference type="AlphaFoldDB" id="A0A6V6Y729"/>
<dbReference type="Proteomes" id="UP000586454">
    <property type="component" value="Unassembled WGS sequence"/>
</dbReference>
<reference evidence="2 3" key="1">
    <citation type="submission" date="2020-06" db="EMBL/GenBank/DDBJ databases">
        <authorList>
            <person name="Criscuolo A."/>
        </authorList>
    </citation>
    <scope>NUCLEOTIDE SEQUENCE [LARGE SCALE GENOMIC DNA]</scope>
    <source>
        <strain evidence="2">1804121828</strain>
    </source>
</reference>
<dbReference type="EMBL" id="CAIJCS010000028">
    <property type="protein sequence ID" value="CAC9935722.1"/>
    <property type="molecule type" value="Genomic_DNA"/>
</dbReference>
<feature type="transmembrane region" description="Helical" evidence="1">
    <location>
        <begin position="151"/>
        <end position="170"/>
    </location>
</feature>
<feature type="transmembrane region" description="Helical" evidence="1">
    <location>
        <begin position="111"/>
        <end position="131"/>
    </location>
</feature>
<keyword evidence="1" id="KW-0812">Transmembrane</keyword>